<dbReference type="Pfam" id="PF01970">
    <property type="entry name" value="TctA"/>
    <property type="match status" value="1"/>
</dbReference>
<dbReference type="AlphaFoldDB" id="A0A554A452"/>
<gene>
    <name evidence="3" type="ORF">FN960_02560</name>
</gene>
<feature type="transmembrane region" description="Helical" evidence="1">
    <location>
        <begin position="350"/>
        <end position="372"/>
    </location>
</feature>
<feature type="transmembrane region" description="Helical" evidence="1">
    <location>
        <begin position="204"/>
        <end position="222"/>
    </location>
</feature>
<dbReference type="EMBL" id="VLXZ01000001">
    <property type="protein sequence ID" value="TSB48456.1"/>
    <property type="molecule type" value="Genomic_DNA"/>
</dbReference>
<feature type="transmembrane region" description="Helical" evidence="1">
    <location>
        <begin position="312"/>
        <end position="338"/>
    </location>
</feature>
<sequence>MDVLIQSLNEALTPFVILLMALGVLIGLIFGTVPGLTATMGMALFVPFTFGMDPVPGIAFLICLHLGGVSGGLVASTLLGIPGTPSSIATTFDAYPMSKNGEPLRALGIGVIASLVGGALSFIALVTISPVISRLAVMMGPFEFFALIFFALSLVAVLAKGSMLKGITAGFLGLAAGLVGFAPIDGLQRYTVGILELKGGFELLPLIMGLFAISQILIEILGDSKSQDINLKAKGFAFSLVEIIKNGWNLLRSSLIGIAFGILPGLGSGTSNLVAYAQAKQASKTSERFGKGAPEGIYASESANTASVGGSLIPMLALGIPGDTVTAILLGGFMVHGLQPGPLFFTSNPHIVNVVFIAFFVAMVFVFLFQLFGMKLFTRVLTVPKQYLFPVIFVLTVVGAYTTNSSIFDIWVMILFGVIGFFLVRNGFPIAPMILGFILGPLLETYMRRALMTTGNVSDFFTNPISALFILAGIACVAFTLRSEIKEKRDKTNNHSLNL</sequence>
<feature type="transmembrane region" description="Helical" evidence="1">
    <location>
        <begin position="12"/>
        <end position="37"/>
    </location>
</feature>
<keyword evidence="4" id="KW-1185">Reference proteome</keyword>
<proteinExistence type="predicted"/>
<feature type="transmembrane region" description="Helical" evidence="1">
    <location>
        <begin position="138"/>
        <end position="159"/>
    </location>
</feature>
<feature type="transmembrane region" description="Helical" evidence="1">
    <location>
        <begin position="387"/>
        <end position="403"/>
    </location>
</feature>
<feature type="transmembrane region" description="Helical" evidence="1">
    <location>
        <begin position="255"/>
        <end position="277"/>
    </location>
</feature>
<protein>
    <submittedName>
        <fullName evidence="3">Tripartite tricarboxylate transporter permease</fullName>
    </submittedName>
</protein>
<evidence type="ECO:0000259" key="2">
    <source>
        <dbReference type="Pfam" id="PF01970"/>
    </source>
</evidence>
<keyword evidence="1" id="KW-0812">Transmembrane</keyword>
<dbReference type="OrthoDB" id="9781349at2"/>
<name>A0A554A452_9BACI</name>
<feature type="transmembrane region" description="Helical" evidence="1">
    <location>
        <begin position="410"/>
        <end position="440"/>
    </location>
</feature>
<dbReference type="Proteomes" id="UP000318521">
    <property type="component" value="Unassembled WGS sequence"/>
</dbReference>
<feature type="transmembrane region" description="Helical" evidence="1">
    <location>
        <begin position="166"/>
        <end position="184"/>
    </location>
</feature>
<accession>A0A554A452</accession>
<feature type="domain" description="DUF112" evidence="2">
    <location>
        <begin position="17"/>
        <end position="435"/>
    </location>
</feature>
<evidence type="ECO:0000313" key="4">
    <source>
        <dbReference type="Proteomes" id="UP000318521"/>
    </source>
</evidence>
<dbReference type="RefSeq" id="WP_143846800.1">
    <property type="nucleotide sequence ID" value="NZ_VLXZ01000001.1"/>
</dbReference>
<dbReference type="InterPro" id="IPR002823">
    <property type="entry name" value="DUF112_TM"/>
</dbReference>
<reference evidence="3 4" key="1">
    <citation type="submission" date="2019-07" db="EMBL/GenBank/DDBJ databases">
        <authorList>
            <person name="Park Y.J."/>
            <person name="Jeong S.E."/>
            <person name="Jung H.S."/>
        </authorList>
    </citation>
    <scope>NUCLEOTIDE SEQUENCE [LARGE SCALE GENOMIC DNA]</scope>
    <source>
        <strain evidence="4">P16(2019)</strain>
    </source>
</reference>
<feature type="transmembrane region" description="Helical" evidence="1">
    <location>
        <begin position="106"/>
        <end position="132"/>
    </location>
</feature>
<dbReference type="PANTHER" id="PTHR35342">
    <property type="entry name" value="TRICARBOXYLIC TRANSPORT PROTEIN"/>
    <property type="match status" value="1"/>
</dbReference>
<feature type="transmembrane region" description="Helical" evidence="1">
    <location>
        <begin position="57"/>
        <end position="81"/>
    </location>
</feature>
<dbReference type="PANTHER" id="PTHR35342:SF5">
    <property type="entry name" value="TRICARBOXYLIC TRANSPORT PROTEIN"/>
    <property type="match status" value="1"/>
</dbReference>
<keyword evidence="1" id="KW-1133">Transmembrane helix</keyword>
<feature type="transmembrane region" description="Helical" evidence="1">
    <location>
        <begin position="460"/>
        <end position="481"/>
    </location>
</feature>
<evidence type="ECO:0000313" key="3">
    <source>
        <dbReference type="EMBL" id="TSB48456.1"/>
    </source>
</evidence>
<organism evidence="3 4">
    <name type="scientific">Alkalicoccobacillus porphyridii</name>
    <dbReference type="NCBI Taxonomy" id="2597270"/>
    <lineage>
        <taxon>Bacteria</taxon>
        <taxon>Bacillati</taxon>
        <taxon>Bacillota</taxon>
        <taxon>Bacilli</taxon>
        <taxon>Bacillales</taxon>
        <taxon>Bacillaceae</taxon>
        <taxon>Alkalicoccobacillus</taxon>
    </lineage>
</organism>
<evidence type="ECO:0000256" key="1">
    <source>
        <dbReference type="SAM" id="Phobius"/>
    </source>
</evidence>
<comment type="caution">
    <text evidence="3">The sequence shown here is derived from an EMBL/GenBank/DDBJ whole genome shotgun (WGS) entry which is preliminary data.</text>
</comment>
<keyword evidence="1" id="KW-0472">Membrane</keyword>